<reference evidence="1 2" key="1">
    <citation type="journal article" date="2019" name="Int. J. Syst. Evol. Microbiol.">
        <title>The Global Catalogue of Microorganisms (GCM) 10K type strain sequencing project: providing services to taxonomists for standard genome sequencing and annotation.</title>
        <authorList>
            <consortium name="The Broad Institute Genomics Platform"/>
            <consortium name="The Broad Institute Genome Sequencing Center for Infectious Disease"/>
            <person name="Wu L."/>
            <person name="Ma J."/>
        </authorList>
    </citation>
    <scope>NUCLEOTIDE SEQUENCE [LARGE SCALE GENOMIC DNA]</scope>
    <source>
        <strain evidence="1 2">JCM 14919</strain>
    </source>
</reference>
<proteinExistence type="predicted"/>
<keyword evidence="2" id="KW-1185">Reference proteome</keyword>
<accession>A0ABN3B1G6</accession>
<evidence type="ECO:0008006" key="3">
    <source>
        <dbReference type="Google" id="ProtNLM"/>
    </source>
</evidence>
<sequence>MTSVSIDRSSLLVDRPVLASITDEVRSAIETIDAEPSRGLKRLFPAMWCEYASIVLAEVLESRGLGTWAFVDAGHHDQPNGHAWLELRHQSGLRLWTIDSTVDQFSWGGDTPYIGKAQTPAAQTFNRIRFEGHWSDWPVLSHNPSYRAYLEAFAARSGLL</sequence>
<protein>
    <recommendedName>
        <fullName evidence="3">Microcin J25-processing protein McjB C-terminal domain-containing protein</fullName>
    </recommendedName>
</protein>
<name>A0ABN3B1G6_9MICO</name>
<evidence type="ECO:0000313" key="1">
    <source>
        <dbReference type="EMBL" id="GAA2185226.1"/>
    </source>
</evidence>
<gene>
    <name evidence="1" type="ORF">GCM10009786_00720</name>
</gene>
<dbReference type="Proteomes" id="UP001501084">
    <property type="component" value="Unassembled WGS sequence"/>
</dbReference>
<organism evidence="1 2">
    <name type="scientific">Leucobacter alluvii</name>
    <dbReference type="NCBI Taxonomy" id="340321"/>
    <lineage>
        <taxon>Bacteria</taxon>
        <taxon>Bacillati</taxon>
        <taxon>Actinomycetota</taxon>
        <taxon>Actinomycetes</taxon>
        <taxon>Micrococcales</taxon>
        <taxon>Microbacteriaceae</taxon>
        <taxon>Leucobacter</taxon>
    </lineage>
</organism>
<dbReference type="EMBL" id="BAAAOP010000001">
    <property type="protein sequence ID" value="GAA2185226.1"/>
    <property type="molecule type" value="Genomic_DNA"/>
</dbReference>
<evidence type="ECO:0000313" key="2">
    <source>
        <dbReference type="Proteomes" id="UP001501084"/>
    </source>
</evidence>
<comment type="caution">
    <text evidence="1">The sequence shown here is derived from an EMBL/GenBank/DDBJ whole genome shotgun (WGS) entry which is preliminary data.</text>
</comment>